<dbReference type="VEuPathDB" id="FungiDB:Z520_07003"/>
<reference evidence="2 3" key="1">
    <citation type="submission" date="2015-01" db="EMBL/GenBank/DDBJ databases">
        <title>The Genome Sequence of Fonsecaea multimorphosa CBS 102226.</title>
        <authorList>
            <consortium name="The Broad Institute Genomics Platform"/>
            <person name="Cuomo C."/>
            <person name="de Hoog S."/>
            <person name="Gorbushina A."/>
            <person name="Stielow B."/>
            <person name="Teixiera M."/>
            <person name="Abouelleil A."/>
            <person name="Chapman S.B."/>
            <person name="Priest M."/>
            <person name="Young S.K."/>
            <person name="Wortman J."/>
            <person name="Nusbaum C."/>
            <person name="Birren B."/>
        </authorList>
    </citation>
    <scope>NUCLEOTIDE SEQUENCE [LARGE SCALE GENOMIC DNA]</scope>
    <source>
        <strain evidence="2 3">CBS 102226</strain>
    </source>
</reference>
<dbReference type="EMBL" id="KN848074">
    <property type="protein sequence ID" value="KIX97550.1"/>
    <property type="molecule type" value="Genomic_DNA"/>
</dbReference>
<name>A0A0D2H6R1_9EURO</name>
<dbReference type="OrthoDB" id="4157600at2759"/>
<dbReference type="RefSeq" id="XP_016631673.1">
    <property type="nucleotide sequence ID" value="XM_016777502.1"/>
</dbReference>
<evidence type="ECO:0000313" key="2">
    <source>
        <dbReference type="EMBL" id="KIX97550.1"/>
    </source>
</evidence>
<organism evidence="2 3">
    <name type="scientific">Fonsecaea multimorphosa CBS 102226</name>
    <dbReference type="NCBI Taxonomy" id="1442371"/>
    <lineage>
        <taxon>Eukaryota</taxon>
        <taxon>Fungi</taxon>
        <taxon>Dikarya</taxon>
        <taxon>Ascomycota</taxon>
        <taxon>Pezizomycotina</taxon>
        <taxon>Eurotiomycetes</taxon>
        <taxon>Chaetothyriomycetidae</taxon>
        <taxon>Chaetothyriales</taxon>
        <taxon>Herpotrichiellaceae</taxon>
        <taxon>Fonsecaea</taxon>
    </lineage>
</organism>
<dbReference type="Proteomes" id="UP000053411">
    <property type="component" value="Unassembled WGS sequence"/>
</dbReference>
<accession>A0A0D2H6R1</accession>
<keyword evidence="3" id="KW-1185">Reference proteome</keyword>
<evidence type="ECO:0000313" key="3">
    <source>
        <dbReference type="Proteomes" id="UP000053411"/>
    </source>
</evidence>
<sequence length="324" mass="37395">MNGFVSRFLDDATFANALLTEVLCYSKTVQKPDLVVQRLLPPILGRAVSSLQLRQFSSRLKHQSLREDYPFSSWPNVSPHDEKGKRDASIVASLYRQLARDDLDKAGQLFEKIASDTTSIDRDDLDRFIIPLLREMIDITEHQPSEASLFYSKIISTYIERMVQKEPPKPQDWSLPDDAQKCYRPDCTYCPLVRQFLEDPSQEHRDFAIPQKSYYDFRAHIPHWYEATGEGSGEAYKVKVTKSLDMWKQKHKQWRGRVDHAQSALRSLPETPLRQCLGDGEYRDLMDLRIVKLPTEDMIMDLPSSAQAEAGKRKRKRSDISDAA</sequence>
<evidence type="ECO:0000256" key="1">
    <source>
        <dbReference type="SAM" id="MobiDB-lite"/>
    </source>
</evidence>
<dbReference type="GeneID" id="27712749"/>
<gene>
    <name evidence="2" type="ORF">Z520_07003</name>
</gene>
<proteinExistence type="predicted"/>
<protein>
    <submittedName>
        <fullName evidence="2">Uncharacterized protein</fullName>
    </submittedName>
</protein>
<dbReference type="AlphaFoldDB" id="A0A0D2H6R1"/>
<feature type="region of interest" description="Disordered" evidence="1">
    <location>
        <begin position="302"/>
        <end position="324"/>
    </location>
</feature>